<organism evidence="2 3">
    <name type="scientific">Trapa natans</name>
    <name type="common">Water chestnut</name>
    <dbReference type="NCBI Taxonomy" id="22666"/>
    <lineage>
        <taxon>Eukaryota</taxon>
        <taxon>Viridiplantae</taxon>
        <taxon>Streptophyta</taxon>
        <taxon>Embryophyta</taxon>
        <taxon>Tracheophyta</taxon>
        <taxon>Spermatophyta</taxon>
        <taxon>Magnoliopsida</taxon>
        <taxon>eudicotyledons</taxon>
        <taxon>Gunneridae</taxon>
        <taxon>Pentapetalae</taxon>
        <taxon>rosids</taxon>
        <taxon>malvids</taxon>
        <taxon>Myrtales</taxon>
        <taxon>Lythraceae</taxon>
        <taxon>Trapa</taxon>
    </lineage>
</organism>
<name>A0AAN7R5A6_TRANT</name>
<comment type="caution">
    <text evidence="2">The sequence shown here is derived from an EMBL/GenBank/DDBJ whole genome shotgun (WGS) entry which is preliminary data.</text>
</comment>
<dbReference type="PANTHER" id="PTHR36704">
    <property type="entry name" value="PROTEIN, PUTATIVE-RELATED"/>
    <property type="match status" value="1"/>
</dbReference>
<gene>
    <name evidence="2" type="ORF">SAY86_011634</name>
</gene>
<protein>
    <submittedName>
        <fullName evidence="2">Uncharacterized protein</fullName>
    </submittedName>
</protein>
<feature type="compositionally biased region" description="Polar residues" evidence="1">
    <location>
        <begin position="34"/>
        <end position="45"/>
    </location>
</feature>
<keyword evidence="3" id="KW-1185">Reference proteome</keyword>
<reference evidence="2 3" key="1">
    <citation type="journal article" date="2023" name="Hortic Res">
        <title>Pangenome of water caltrop reveals structural variations and asymmetric subgenome divergence after allopolyploidization.</title>
        <authorList>
            <person name="Zhang X."/>
            <person name="Chen Y."/>
            <person name="Wang L."/>
            <person name="Yuan Y."/>
            <person name="Fang M."/>
            <person name="Shi L."/>
            <person name="Lu R."/>
            <person name="Comes H.P."/>
            <person name="Ma Y."/>
            <person name="Chen Y."/>
            <person name="Huang G."/>
            <person name="Zhou Y."/>
            <person name="Zheng Z."/>
            <person name="Qiu Y."/>
        </authorList>
    </citation>
    <scope>NUCLEOTIDE SEQUENCE [LARGE SCALE GENOMIC DNA]</scope>
    <source>
        <strain evidence="2">F231</strain>
    </source>
</reference>
<dbReference type="Proteomes" id="UP001346149">
    <property type="component" value="Unassembled WGS sequence"/>
</dbReference>
<feature type="compositionally biased region" description="Polar residues" evidence="1">
    <location>
        <begin position="73"/>
        <end position="85"/>
    </location>
</feature>
<evidence type="ECO:0000313" key="2">
    <source>
        <dbReference type="EMBL" id="KAK4787801.1"/>
    </source>
</evidence>
<proteinExistence type="predicted"/>
<evidence type="ECO:0000313" key="3">
    <source>
        <dbReference type="Proteomes" id="UP001346149"/>
    </source>
</evidence>
<dbReference type="PANTHER" id="PTHR36704:SF1">
    <property type="entry name" value="OS06G0239700 PROTEIN"/>
    <property type="match status" value="1"/>
</dbReference>
<sequence>MSFLAGRLAGKEGAYFFKESKHAVTRLVEKKSPRTTATGSRNDGGSPTGLPPDSAADVLPEVLRHSLPAKLYSQPSDPSSLSTASKWAVHGDPARPSSLSPEALNPLRAYLSLPKVTFGPRRWELPEGHSSVLASTANELRRDRHVPISPEKLKAAAEGLANIGKAFAIATALVFGGASLLFGMAASKLELHNGVDIRTKLRDSIHPKFETVKERVNPLRGWVEGVSKRWQLKQEGDIKQKPIVEELTKVLGVKATD</sequence>
<dbReference type="AlphaFoldDB" id="A0AAN7R5A6"/>
<feature type="region of interest" description="Disordered" evidence="1">
    <location>
        <begin position="70"/>
        <end position="101"/>
    </location>
</feature>
<feature type="region of interest" description="Disordered" evidence="1">
    <location>
        <begin position="26"/>
        <end position="56"/>
    </location>
</feature>
<evidence type="ECO:0000256" key="1">
    <source>
        <dbReference type="SAM" id="MobiDB-lite"/>
    </source>
</evidence>
<accession>A0AAN7R5A6</accession>
<dbReference type="EMBL" id="JAXQNO010000012">
    <property type="protein sequence ID" value="KAK4787801.1"/>
    <property type="molecule type" value="Genomic_DNA"/>
</dbReference>